<dbReference type="OrthoDB" id="1698854at2"/>
<sequence>MKIRHKKWLYAAVFLTSALLLTGCDSKEERAVKQAVSAELDQLKSPDKKTIETYLSAHQLFPEEDTAENDSEKESADPEIIKIFSRYFKNFSYTVDTVKVEEKKASATVTITNLDAHALAEDYTAAALKKRITCDANPSQVEFSLKDSYLLLGETLKKNNYKQVDTSFDLKLKKKGETWAIVHSEDLDNQITGGFLTYMADSDLLPPPEVVKIHFNTIKEFDTEQLNIYLSLDSLLDTDDTYSSSIAHAMAEQIQACFDFKILDTQNDERNALVKVQITSSDFKSIMASYQGQLSQWLQTSQAMAGGAEGRREKERQLLLESIEQNQASTTRDVDISLINDGTSWKMQMDENVAQAILGGVDSALADVSEDVE</sequence>
<evidence type="ECO:0008006" key="3">
    <source>
        <dbReference type="Google" id="ProtNLM"/>
    </source>
</evidence>
<organism evidence="1 2">
    <name type="scientific">Blautia pseudococcoides</name>
    <dbReference type="NCBI Taxonomy" id="1796616"/>
    <lineage>
        <taxon>Bacteria</taxon>
        <taxon>Bacillati</taxon>
        <taxon>Bacillota</taxon>
        <taxon>Clostridia</taxon>
        <taxon>Lachnospirales</taxon>
        <taxon>Lachnospiraceae</taxon>
        <taxon>Blautia</taxon>
    </lineage>
</organism>
<dbReference type="STRING" id="1796616.A4V09_09795"/>
<dbReference type="EMBL" id="CP015405">
    <property type="protein sequence ID" value="ANU76030.1"/>
    <property type="molecule type" value="Genomic_DNA"/>
</dbReference>
<dbReference type="Proteomes" id="UP000092574">
    <property type="component" value="Chromosome"/>
</dbReference>
<dbReference type="KEGG" id="byl:A4V09_09795"/>
<dbReference type="RefSeq" id="WP_065542207.1">
    <property type="nucleotide sequence ID" value="NZ_CP015405.2"/>
</dbReference>
<evidence type="ECO:0000313" key="1">
    <source>
        <dbReference type="EMBL" id="ANU76030.1"/>
    </source>
</evidence>
<proteinExistence type="predicted"/>
<keyword evidence="2" id="KW-1185">Reference proteome</keyword>
<dbReference type="AlphaFoldDB" id="A0A1C7I8P8"/>
<gene>
    <name evidence="1" type="ORF">A4V09_09795</name>
</gene>
<reference evidence="1" key="1">
    <citation type="submission" date="2017-04" db="EMBL/GenBank/DDBJ databases">
        <title>Complete Genome Sequences of Twelve Strains of a Stable Defined Moderately Diverse Mouse Microbiota 2 (sDMDMm2).</title>
        <authorList>
            <person name="Uchimura Y."/>
            <person name="Wyss M."/>
            <person name="Brugiroux S."/>
            <person name="Limenitakis J.P."/>
            <person name="Stecher B."/>
            <person name="McCoy K.D."/>
            <person name="Macpherson A.J."/>
        </authorList>
    </citation>
    <scope>NUCLEOTIDE SEQUENCE</scope>
    <source>
        <strain evidence="1">YL58</strain>
    </source>
</reference>
<evidence type="ECO:0000313" key="2">
    <source>
        <dbReference type="Proteomes" id="UP000092574"/>
    </source>
</evidence>
<accession>A0A1C7I8P8</accession>
<dbReference type="PROSITE" id="PS51257">
    <property type="entry name" value="PROKAR_LIPOPROTEIN"/>
    <property type="match status" value="1"/>
</dbReference>
<protein>
    <recommendedName>
        <fullName evidence="3">DUF5105 domain-containing protein</fullName>
    </recommendedName>
</protein>
<name>A0A1C7I8P8_9FIRM</name>